<organism evidence="2 3">
    <name type="scientific">Deinococcus aquiradiocola</name>
    <dbReference type="NCBI Taxonomy" id="393059"/>
    <lineage>
        <taxon>Bacteria</taxon>
        <taxon>Thermotogati</taxon>
        <taxon>Deinococcota</taxon>
        <taxon>Deinococci</taxon>
        <taxon>Deinococcales</taxon>
        <taxon>Deinococcaceae</taxon>
        <taxon>Deinococcus</taxon>
    </lineage>
</organism>
<name>A0A917PI30_9DEIO</name>
<keyword evidence="3" id="KW-1185">Reference proteome</keyword>
<evidence type="ECO:0000313" key="2">
    <source>
        <dbReference type="EMBL" id="GGJ79886.1"/>
    </source>
</evidence>
<feature type="compositionally biased region" description="Low complexity" evidence="1">
    <location>
        <begin position="8"/>
        <end position="21"/>
    </location>
</feature>
<accession>A0A917PI30</accession>
<dbReference type="RefSeq" id="WP_188963578.1">
    <property type="nucleotide sequence ID" value="NZ_BMOE01000008.1"/>
</dbReference>
<evidence type="ECO:0000313" key="3">
    <source>
        <dbReference type="Proteomes" id="UP000635726"/>
    </source>
</evidence>
<gene>
    <name evidence="2" type="ORF">GCM10008939_24680</name>
</gene>
<reference evidence="2" key="1">
    <citation type="journal article" date="2014" name="Int. J. Syst. Evol. Microbiol.">
        <title>Complete genome sequence of Corynebacterium casei LMG S-19264T (=DSM 44701T), isolated from a smear-ripened cheese.</title>
        <authorList>
            <consortium name="US DOE Joint Genome Institute (JGI-PGF)"/>
            <person name="Walter F."/>
            <person name="Albersmeier A."/>
            <person name="Kalinowski J."/>
            <person name="Ruckert C."/>
        </authorList>
    </citation>
    <scope>NUCLEOTIDE SEQUENCE</scope>
    <source>
        <strain evidence="2">JCM 14371</strain>
    </source>
</reference>
<reference evidence="2" key="2">
    <citation type="submission" date="2020-09" db="EMBL/GenBank/DDBJ databases">
        <authorList>
            <person name="Sun Q."/>
            <person name="Ohkuma M."/>
        </authorList>
    </citation>
    <scope>NUCLEOTIDE SEQUENCE</scope>
    <source>
        <strain evidence="2">JCM 14371</strain>
    </source>
</reference>
<dbReference type="EMBL" id="BMOE01000008">
    <property type="protein sequence ID" value="GGJ79886.1"/>
    <property type="molecule type" value="Genomic_DNA"/>
</dbReference>
<dbReference type="Proteomes" id="UP000635726">
    <property type="component" value="Unassembled WGS sequence"/>
</dbReference>
<comment type="caution">
    <text evidence="2">The sequence shown here is derived from an EMBL/GenBank/DDBJ whole genome shotgun (WGS) entry which is preliminary data.</text>
</comment>
<proteinExistence type="predicted"/>
<sequence length="121" mass="13217">MTQDDRPAGPAAKDTTPGAAAAHERLYPETALIEAIRLTIEQHPVFGYYPPEARAAQQRALLENIRALTPAVIDRQDFLQDLIGEAKRIVASDRSGMITDVAKELGKRGVSSIVGRIGKRR</sequence>
<protein>
    <submittedName>
        <fullName evidence="2">Uncharacterized protein</fullName>
    </submittedName>
</protein>
<dbReference type="AlphaFoldDB" id="A0A917PI30"/>
<feature type="region of interest" description="Disordered" evidence="1">
    <location>
        <begin position="1"/>
        <end position="23"/>
    </location>
</feature>
<evidence type="ECO:0000256" key="1">
    <source>
        <dbReference type="SAM" id="MobiDB-lite"/>
    </source>
</evidence>